<organism evidence="1 2">
    <name type="scientific">Vermiconidia calcicola</name>
    <dbReference type="NCBI Taxonomy" id="1690605"/>
    <lineage>
        <taxon>Eukaryota</taxon>
        <taxon>Fungi</taxon>
        <taxon>Dikarya</taxon>
        <taxon>Ascomycota</taxon>
        <taxon>Pezizomycotina</taxon>
        <taxon>Dothideomycetes</taxon>
        <taxon>Dothideomycetidae</taxon>
        <taxon>Mycosphaerellales</taxon>
        <taxon>Extremaceae</taxon>
        <taxon>Vermiconidia</taxon>
    </lineage>
</organism>
<sequence length="299" mass="33705">MYGGMNGAVLPSPGYHSDMQILMENMERLSGTLQRNRQEWLSVQDGLARVERLQRKLPSWHLPTIQLRLADLAFLTSLAHDNHDPITTAAPPVDETPTTLHLQTSLAAANDQIASLKDTFVHQQAVQEDYRSALEDSKILIRNYWTEEQKYISELHTYYKTELDAARRETIQAQLVHQAWQARLKGLGEGVTKAFKAREEEGEPWRRKIAALKEENRILRRCVGWDPAPVDEEDEVEEEEELNVGPGRGRGSRGSQGGAEAVGAGGGQQEQQQQQGQPGSRFLSRFLTDTSAVRENLRE</sequence>
<keyword evidence="2" id="KW-1185">Reference proteome</keyword>
<protein>
    <submittedName>
        <fullName evidence="1">Uncharacterized protein</fullName>
    </submittedName>
</protein>
<evidence type="ECO:0000313" key="2">
    <source>
        <dbReference type="Proteomes" id="UP001281147"/>
    </source>
</evidence>
<reference evidence="1" key="1">
    <citation type="submission" date="2023-07" db="EMBL/GenBank/DDBJ databases">
        <title>Black Yeasts Isolated from many extreme environments.</title>
        <authorList>
            <person name="Coleine C."/>
            <person name="Stajich J.E."/>
            <person name="Selbmann L."/>
        </authorList>
    </citation>
    <scope>NUCLEOTIDE SEQUENCE</scope>
    <source>
        <strain evidence="1">CCFEE 5714</strain>
    </source>
</reference>
<comment type="caution">
    <text evidence="1">The sequence shown here is derived from an EMBL/GenBank/DDBJ whole genome shotgun (WGS) entry which is preliminary data.</text>
</comment>
<proteinExistence type="predicted"/>
<gene>
    <name evidence="1" type="ORF">LTR37_005000</name>
</gene>
<accession>A0ACC3NKK8</accession>
<evidence type="ECO:0000313" key="1">
    <source>
        <dbReference type="EMBL" id="KAK3718496.1"/>
    </source>
</evidence>
<dbReference type="Proteomes" id="UP001281147">
    <property type="component" value="Unassembled WGS sequence"/>
</dbReference>
<name>A0ACC3NKK8_9PEZI</name>
<dbReference type="EMBL" id="JAUTXU010000031">
    <property type="protein sequence ID" value="KAK3718496.1"/>
    <property type="molecule type" value="Genomic_DNA"/>
</dbReference>